<dbReference type="PANTHER" id="PTHR31345">
    <property type="entry name" value="CENTROMERE PROTEIN Q"/>
    <property type="match status" value="1"/>
</dbReference>
<dbReference type="OrthoDB" id="8927710at2759"/>
<feature type="coiled-coil region" evidence="8">
    <location>
        <begin position="222"/>
        <end position="262"/>
    </location>
</feature>
<evidence type="ECO:0000256" key="2">
    <source>
        <dbReference type="ARBA" id="ARBA00004584"/>
    </source>
</evidence>
<proteinExistence type="inferred from homology"/>
<comment type="caution">
    <text evidence="10">The sequence shown here is derived from an EMBL/GenBank/DDBJ whole genome shotgun (WGS) entry which is preliminary data.</text>
</comment>
<evidence type="ECO:0000256" key="6">
    <source>
        <dbReference type="ARBA" id="ARBA00023242"/>
    </source>
</evidence>
<dbReference type="EMBL" id="JAAKFY010000027">
    <property type="protein sequence ID" value="KAF3832770.1"/>
    <property type="molecule type" value="Genomic_DNA"/>
</dbReference>
<keyword evidence="11" id="KW-1185">Reference proteome</keyword>
<evidence type="ECO:0000313" key="11">
    <source>
        <dbReference type="Proteomes" id="UP000518266"/>
    </source>
</evidence>
<evidence type="ECO:0000256" key="9">
    <source>
        <dbReference type="SAM" id="MobiDB-lite"/>
    </source>
</evidence>
<evidence type="ECO:0000256" key="3">
    <source>
        <dbReference type="ARBA" id="ARBA00008191"/>
    </source>
</evidence>
<evidence type="ECO:0000256" key="7">
    <source>
        <dbReference type="ARBA" id="ARBA00023328"/>
    </source>
</evidence>
<comment type="similarity">
    <text evidence="3">Belongs to the CENP-Q/OKP1 family.</text>
</comment>
<feature type="region of interest" description="Disordered" evidence="9">
    <location>
        <begin position="1"/>
        <end position="44"/>
    </location>
</feature>
<organism evidence="10 11">
    <name type="scientific">Dissostichus mawsoni</name>
    <name type="common">Antarctic cod</name>
    <dbReference type="NCBI Taxonomy" id="36200"/>
    <lineage>
        <taxon>Eukaryota</taxon>
        <taxon>Metazoa</taxon>
        <taxon>Chordata</taxon>
        <taxon>Craniata</taxon>
        <taxon>Vertebrata</taxon>
        <taxon>Euteleostomi</taxon>
        <taxon>Actinopterygii</taxon>
        <taxon>Neopterygii</taxon>
        <taxon>Teleostei</taxon>
        <taxon>Neoteleostei</taxon>
        <taxon>Acanthomorphata</taxon>
        <taxon>Eupercaria</taxon>
        <taxon>Perciformes</taxon>
        <taxon>Notothenioidei</taxon>
        <taxon>Nototheniidae</taxon>
        <taxon>Dissostichus</taxon>
    </lineage>
</organism>
<feature type="compositionally biased region" description="Polar residues" evidence="9">
    <location>
        <begin position="28"/>
        <end position="41"/>
    </location>
</feature>
<accession>A0A7J5X6Z4</accession>
<keyword evidence="5" id="KW-0158">Chromosome</keyword>
<name>A0A7J5X6Z4_DISMA</name>
<keyword evidence="7" id="KW-0137">Centromere</keyword>
<evidence type="ECO:0000256" key="8">
    <source>
        <dbReference type="SAM" id="Coils"/>
    </source>
</evidence>
<sequence>MKPVRGSNQAASKAPNMKKNKKPDQRTEQQSAENQVRSVNTPADVGSCLQSPVNVNNVCVGPKAQWQEHPAKSSQEEERLEKPFIAQCDVMSLQMLNINTFQPTKQAKCNVVTFSFIVLFLFVSPSVPHKVKGEEKWRPMPVSSIIALENMMDLSILATIALRRKEKKESREHLNIIKSRFLAKCAELKVPVQKQNDLESFPQSHQEEAKKSGVGKTTLSAVENTEEQADSLQNTCSVLRERVEEEEKAKEIQQIAEQANLNLPSLPPQKDESTLEARLRKIIPESDSEDTARKLGEILQESETTEGTQVLLLQAQRQANQLFNPGSAHISSAPFLDRAPHGQGPQEPTNKYGTQQVRKRSMVAKSTWYILVILRALEGLEDVGVKGTAC</sequence>
<dbReference type="GO" id="GO:0005634">
    <property type="term" value="C:nucleus"/>
    <property type="evidence" value="ECO:0007669"/>
    <property type="project" value="UniProtKB-SubCell"/>
</dbReference>
<evidence type="ECO:0000313" key="10">
    <source>
        <dbReference type="EMBL" id="KAF3832770.1"/>
    </source>
</evidence>
<feature type="region of interest" description="Disordered" evidence="9">
    <location>
        <begin position="326"/>
        <end position="355"/>
    </location>
</feature>
<keyword evidence="8" id="KW-0175">Coiled coil</keyword>
<dbReference type="AlphaFoldDB" id="A0A7J5X6Z4"/>
<keyword evidence="6" id="KW-0539">Nucleus</keyword>
<dbReference type="Proteomes" id="UP000518266">
    <property type="component" value="Unassembled WGS sequence"/>
</dbReference>
<evidence type="ECO:0000256" key="1">
    <source>
        <dbReference type="ARBA" id="ARBA00004123"/>
    </source>
</evidence>
<evidence type="ECO:0000256" key="4">
    <source>
        <dbReference type="ARBA" id="ARBA00016397"/>
    </source>
</evidence>
<comment type="subcellular location">
    <subcellularLocation>
        <location evidence="2">Chromosome</location>
        <location evidence="2">Centromere</location>
    </subcellularLocation>
    <subcellularLocation>
        <location evidence="1">Nucleus</location>
    </subcellularLocation>
</comment>
<dbReference type="InterPro" id="IPR025212">
    <property type="entry name" value="CAD_CENP-Q"/>
</dbReference>
<feature type="compositionally biased region" description="Polar residues" evidence="9">
    <location>
        <begin position="1"/>
        <end position="11"/>
    </location>
</feature>
<gene>
    <name evidence="10" type="ORF">F7725_026435</name>
</gene>
<dbReference type="GO" id="GO:0000775">
    <property type="term" value="C:chromosome, centromeric region"/>
    <property type="evidence" value="ECO:0007669"/>
    <property type="project" value="UniProtKB-SubCell"/>
</dbReference>
<dbReference type="PANTHER" id="PTHR31345:SF3">
    <property type="entry name" value="CENTROMERE PROTEIN Q"/>
    <property type="match status" value="1"/>
</dbReference>
<reference evidence="10 11" key="1">
    <citation type="submission" date="2020-03" db="EMBL/GenBank/DDBJ databases">
        <title>Dissostichus mawsoni Genome sequencing and assembly.</title>
        <authorList>
            <person name="Park H."/>
        </authorList>
    </citation>
    <scope>NUCLEOTIDE SEQUENCE [LARGE SCALE GENOMIC DNA]</scope>
    <source>
        <strain evidence="10">DM0001</strain>
        <tissue evidence="10">Muscle</tissue>
    </source>
</reference>
<feature type="compositionally biased region" description="Polar residues" evidence="9">
    <location>
        <begin position="346"/>
        <end position="355"/>
    </location>
</feature>
<evidence type="ECO:0000256" key="5">
    <source>
        <dbReference type="ARBA" id="ARBA00022454"/>
    </source>
</evidence>
<protein>
    <recommendedName>
        <fullName evidence="4">Centromere protein Q</fullName>
    </recommendedName>
</protein>